<dbReference type="EMBL" id="CP003058">
    <property type="protein sequence ID" value="AEQ21296.1"/>
    <property type="molecule type" value="Genomic_DNA"/>
</dbReference>
<dbReference type="Proteomes" id="UP000007093">
    <property type="component" value="Chromosome"/>
</dbReference>
<dbReference type="InterPro" id="IPR002560">
    <property type="entry name" value="Transposase_DDE"/>
</dbReference>
<name>G4Q5Z5_ACIIR</name>
<feature type="domain" description="Transposase IS204/IS1001/IS1096/IS1165 DDE" evidence="1">
    <location>
        <begin position="1"/>
        <end position="27"/>
    </location>
</feature>
<evidence type="ECO:0000313" key="3">
    <source>
        <dbReference type="Proteomes" id="UP000007093"/>
    </source>
</evidence>
<dbReference type="AlphaFoldDB" id="G4Q5Z5"/>
<dbReference type="Pfam" id="PF01610">
    <property type="entry name" value="DDE_Tnp_ISL3"/>
    <property type="match status" value="1"/>
</dbReference>
<proteinExistence type="predicted"/>
<dbReference type="PATRIC" id="fig|568816.4.peg.39"/>
<gene>
    <name evidence="2" type="ordered locus">Acin_0043</name>
</gene>
<reference evidence="2 3" key="1">
    <citation type="journal article" date="2011" name="J. Bacteriol.">
        <title>Complete genome sequence of Acidaminococcus intestini RYC-MR95, a Gram-negative bacterium from the phylum Firmicutes.</title>
        <authorList>
            <person name="D'Auria G."/>
            <person name="Galan J.C."/>
            <person name="Rodriguez-Alcayna M."/>
            <person name="Moya A."/>
            <person name="Baquero F."/>
            <person name="Latorre A."/>
        </authorList>
    </citation>
    <scope>NUCLEOTIDE SEQUENCE [LARGE SCALE GENOMIC DNA]</scope>
    <source>
        <strain evidence="2 3">RyC-MR95</strain>
    </source>
</reference>
<dbReference type="InParanoid" id="G4Q5Z5"/>
<dbReference type="KEGG" id="ain:Acin_0043"/>
<keyword evidence="3" id="KW-1185">Reference proteome</keyword>
<evidence type="ECO:0000259" key="1">
    <source>
        <dbReference type="Pfam" id="PF01610"/>
    </source>
</evidence>
<sequence>MEGYNNKIKGTKRNAYGYKNDRYFFTLIRHLSPTYDLASPKMREEPKKDTKKGL</sequence>
<organism evidence="2 3">
    <name type="scientific">Acidaminococcus intestini (strain RyC-MR95)</name>
    <dbReference type="NCBI Taxonomy" id="568816"/>
    <lineage>
        <taxon>Bacteria</taxon>
        <taxon>Bacillati</taxon>
        <taxon>Bacillota</taxon>
        <taxon>Negativicutes</taxon>
        <taxon>Acidaminococcales</taxon>
        <taxon>Acidaminococcaceae</taxon>
        <taxon>Acidaminococcus</taxon>
    </lineage>
</organism>
<dbReference type="HOGENOM" id="CLU_3039417_0_0_9"/>
<dbReference type="eggNOG" id="COG3464">
    <property type="taxonomic scope" value="Bacteria"/>
</dbReference>
<protein>
    <recommendedName>
        <fullName evidence="1">Transposase IS204/IS1001/IS1096/IS1165 DDE domain-containing protein</fullName>
    </recommendedName>
</protein>
<accession>G4Q5Z5</accession>
<evidence type="ECO:0000313" key="2">
    <source>
        <dbReference type="EMBL" id="AEQ21296.1"/>
    </source>
</evidence>